<dbReference type="SUPFAM" id="SSF53474">
    <property type="entry name" value="alpha/beta-Hydrolases"/>
    <property type="match status" value="1"/>
</dbReference>
<evidence type="ECO:0000259" key="2">
    <source>
        <dbReference type="PROSITE" id="PS51484"/>
    </source>
</evidence>
<comment type="caution">
    <text evidence="3">The sequence shown here is derived from an EMBL/GenBank/DDBJ whole genome shotgun (WGS) entry which is preliminary data.</text>
</comment>
<name>A0A7C9BET4_9BACT</name>
<keyword evidence="4" id="KW-1185">Reference proteome</keyword>
<dbReference type="PANTHER" id="PTHR42754">
    <property type="entry name" value="ENDOGLUCANASE"/>
    <property type="match status" value="1"/>
</dbReference>
<feature type="signal peptide" evidence="1">
    <location>
        <begin position="1"/>
        <end position="20"/>
    </location>
</feature>
<evidence type="ECO:0000313" key="3">
    <source>
        <dbReference type="EMBL" id="MPR33960.1"/>
    </source>
</evidence>
<dbReference type="SUPFAM" id="SSF50998">
    <property type="entry name" value="Quinoprotein alcohol dehydrogenase-like"/>
    <property type="match status" value="1"/>
</dbReference>
<protein>
    <submittedName>
        <fullName evidence="3">Alpha/beta fold hydrolase</fullName>
    </submittedName>
</protein>
<feature type="chain" id="PRO_5028969379" evidence="1">
    <location>
        <begin position="21"/>
        <end position="1050"/>
    </location>
</feature>
<dbReference type="InterPro" id="IPR012908">
    <property type="entry name" value="PGAP1-ab_dom-like"/>
</dbReference>
<keyword evidence="3" id="KW-0378">Hydrolase</keyword>
<dbReference type="InterPro" id="IPR011047">
    <property type="entry name" value="Quinoprotein_ADH-like_sf"/>
</dbReference>
<dbReference type="InterPro" id="IPR029058">
    <property type="entry name" value="AB_hydrolase_fold"/>
</dbReference>
<proteinExistence type="predicted"/>
<dbReference type="Proteomes" id="UP000479293">
    <property type="component" value="Unassembled WGS sequence"/>
</dbReference>
<reference evidence="3 4" key="1">
    <citation type="submission" date="2019-10" db="EMBL/GenBank/DDBJ databases">
        <title>Draft Genome Sequence of Cytophagaceae sp. SJW1-29.</title>
        <authorList>
            <person name="Choi A."/>
        </authorList>
    </citation>
    <scope>NUCLEOTIDE SEQUENCE [LARGE SCALE GENOMIC DNA]</scope>
    <source>
        <strain evidence="3 4">SJW1-29</strain>
    </source>
</reference>
<keyword evidence="1" id="KW-0732">Signal</keyword>
<dbReference type="Gene3D" id="3.40.50.1820">
    <property type="entry name" value="alpha/beta hydrolase"/>
    <property type="match status" value="1"/>
</dbReference>
<gene>
    <name evidence="3" type="ORF">GBK04_11410</name>
</gene>
<organism evidence="3 4">
    <name type="scientific">Salmonirosea aquatica</name>
    <dbReference type="NCBI Taxonomy" id="2654236"/>
    <lineage>
        <taxon>Bacteria</taxon>
        <taxon>Pseudomonadati</taxon>
        <taxon>Bacteroidota</taxon>
        <taxon>Cytophagia</taxon>
        <taxon>Cytophagales</taxon>
        <taxon>Spirosomataceae</taxon>
        <taxon>Salmonirosea</taxon>
    </lineage>
</organism>
<accession>A0A7C9BET4</accession>
<sequence length="1050" mass="114732">MKHFTHALLLLLMVPYFAFSQAPAIKWQRSLGGVGDDIANSIQQTSDGGYIIAGYSYYNGGDVTGNHGGSDYWIVKLSSQGLIQWQKSLGGSNGDEAHSIQQTSDGGYIVAGFSNSIDGDVTGNHGARGVFDRPSWSDDIWVVKLSPQGQIQWQKSLGGRGDERAESIQQTSDGGYIVAGYSDSEDGDVSGHHHPSGYVGFFYDYWIVKLNPQGQIQWEKSLSRFSFNDKAYSIQQTSDGGYIVAGESDSLINNRSDSNYWVVKLDQQGQILWQKSLGGSNDDKAKSIQQTSDGGYIVAGSSNSNDGDVSGNHIGVDFFGFPAWSSDFWIVKLSSQGQILWQKSLGGSNYDVATSVQQTSDGGYIVAGDSYSNDGDIFGHHEPTGYPPGPFFDQWIVKLDPQGQIQWQKSLGGPKDDNAYSIQQTSDNGYIMAGGIYIGYDSLAKQSRGFDFRVVKLAPDKPALTTEHYHQLPQFPSFSQRKLLSASPPYKIAADGSQASIFKFTGRNFTGLGVRIMENYLQNKDLYGEFTVISQTTDSLVVRYTHPEYISEYPDASFSTLTIELYDLNSPTTVLDSSALEVHQAPLVMVHGLDSNGDSFKEMLYSLYFRHLDDPYYLDFLHRADYSSTNRSRFYVNRNVVPDAILELLTGLRNIGIATGKAIVVGHSMGGILARLYLQDASDAEYRDDIQKLITINTPHSGSQLGDLSTNPNSPFDWCSLLKISNTNLSILGTCDAIGDLSVNGSDIRGYLNGEGNLNRNKVPSHVITTWIPYDYYKKFYSDSEELYDGDTLLLVEKASAIAISLGKFFENILGTDHDGVVEFASQKGGMSGCVTTIGNQHHIGSTDNMDVINTVETLIYLSPKSSLFCKNGFNPPTLTFVSPPVTATSTPLSTSNPSLNLTSPAKGLIVLTPESYNITAEGSELTEITTYVSYSKDSIYVGRQTGNIVSFSFPSGYNFPDSRNVMIVGKTASGQTISVTSSDIFRESVRSGNWDDASTWKNGKIPAKGEVVIIPSGHLITVRTNAEAKTIFFNDGGLTFTNMGNLKLE</sequence>
<dbReference type="InterPro" id="IPR019316">
    <property type="entry name" value="G8_domain"/>
</dbReference>
<feature type="domain" description="G8" evidence="2">
    <location>
        <begin position="999"/>
        <end position="1050"/>
    </location>
</feature>
<evidence type="ECO:0000256" key="1">
    <source>
        <dbReference type="SAM" id="SignalP"/>
    </source>
</evidence>
<dbReference type="GO" id="GO:0016788">
    <property type="term" value="F:hydrolase activity, acting on ester bonds"/>
    <property type="evidence" value="ECO:0007669"/>
    <property type="project" value="InterPro"/>
</dbReference>
<dbReference type="RefSeq" id="WP_152759764.1">
    <property type="nucleotide sequence ID" value="NZ_WHLY01000002.1"/>
</dbReference>
<dbReference type="EMBL" id="WHLY01000002">
    <property type="protein sequence ID" value="MPR33960.1"/>
    <property type="molecule type" value="Genomic_DNA"/>
</dbReference>
<dbReference type="Pfam" id="PF07819">
    <property type="entry name" value="PGAP1"/>
    <property type="match status" value="1"/>
</dbReference>
<dbReference type="PANTHER" id="PTHR42754:SF1">
    <property type="entry name" value="LIPOPROTEIN"/>
    <property type="match status" value="1"/>
</dbReference>
<dbReference type="AlphaFoldDB" id="A0A7C9BET4"/>
<dbReference type="PROSITE" id="PS51484">
    <property type="entry name" value="G8"/>
    <property type="match status" value="1"/>
</dbReference>
<evidence type="ECO:0000313" key="4">
    <source>
        <dbReference type="Proteomes" id="UP000479293"/>
    </source>
</evidence>